<keyword evidence="1" id="KW-0378">Hydrolase</keyword>
<reference evidence="1 2" key="1">
    <citation type="journal article" date="2022" name="New Phytol.">
        <title>Ecological generalism drives hyperdiversity of secondary metabolite gene clusters in xylarialean endophytes.</title>
        <authorList>
            <person name="Franco M.E.E."/>
            <person name="Wisecaver J.H."/>
            <person name="Arnold A.E."/>
            <person name="Ju Y.M."/>
            <person name="Slot J.C."/>
            <person name="Ahrendt S."/>
            <person name="Moore L.P."/>
            <person name="Eastman K.E."/>
            <person name="Scott K."/>
            <person name="Konkel Z."/>
            <person name="Mondo S.J."/>
            <person name="Kuo A."/>
            <person name="Hayes R.D."/>
            <person name="Haridas S."/>
            <person name="Andreopoulos B."/>
            <person name="Riley R."/>
            <person name="LaButti K."/>
            <person name="Pangilinan J."/>
            <person name="Lipzen A."/>
            <person name="Amirebrahimi M."/>
            <person name="Yan J."/>
            <person name="Adam C."/>
            <person name="Keymanesh K."/>
            <person name="Ng V."/>
            <person name="Louie K."/>
            <person name="Northen T."/>
            <person name="Drula E."/>
            <person name="Henrissat B."/>
            <person name="Hsieh H.M."/>
            <person name="Youens-Clark K."/>
            <person name="Lutzoni F."/>
            <person name="Miadlikowska J."/>
            <person name="Eastwood D.C."/>
            <person name="Hamelin R.C."/>
            <person name="Grigoriev I.V."/>
            <person name="U'Ren J.M."/>
        </authorList>
    </citation>
    <scope>NUCLEOTIDE SEQUENCE [LARGE SCALE GENOMIC DNA]</scope>
    <source>
        <strain evidence="1 2">CBS 119005</strain>
    </source>
</reference>
<gene>
    <name evidence="1" type="ORF">F4820DRAFT_116660</name>
</gene>
<keyword evidence="2" id="KW-1185">Reference proteome</keyword>
<name>A0ACB9YLL8_9PEZI</name>
<proteinExistence type="predicted"/>
<evidence type="ECO:0000313" key="2">
    <source>
        <dbReference type="Proteomes" id="UP001497700"/>
    </source>
</evidence>
<dbReference type="EMBL" id="MU393591">
    <property type="protein sequence ID" value="KAI4860302.1"/>
    <property type="molecule type" value="Genomic_DNA"/>
</dbReference>
<evidence type="ECO:0000313" key="1">
    <source>
        <dbReference type="EMBL" id="KAI4860302.1"/>
    </source>
</evidence>
<dbReference type="Proteomes" id="UP001497700">
    <property type="component" value="Unassembled WGS sequence"/>
</dbReference>
<protein>
    <submittedName>
        <fullName evidence="1">P-loop containing nucleoside triphosphate hydrolase protein</fullName>
    </submittedName>
</protein>
<sequence>MPSLEPRRRSRARFEEENDEQSSESDSPKRQKRSTNGTLPDEDEDEDEDNQDERRVTHGQRIKSSPSRATLGNSTGEYQTGAIVRVLLENFVTYEHAEFNPGPNLNMVIGPNGTGKSSLVCAICLGLGYHAKHLGRAGTMGEFVKHGKESATVEIELQGRPDDRGNHIIRLLIRKEDNRCKWWLNGKDSTQQAVKRLVNELHIQIDNLCQFLPQDRVAEFAGLTPVQLLHETLRAAAPEEMNTWHDQLKEFHKTHKRLKNGLDGYVETLKNHETRQQGSQADVDRLRDREAIQKRIQDLGFARVEAEYVAIKKAYSDTKMKNREALRKLKELEEACGPAFQAVNQKHAYRKKIEAVVRERSNALTKAETACDRLVETIEAQDEELKHVQIKKSAEQNSFTSKRSDITKIRRTITDLEAKLKNKPPEFVASDYNIKIRQQEAIIRENAAERRTLNGQLEEATVDYNKRSAEKKKLEKDLQDLNSQEGQKLSQLKKIHPDAAKGWEWLQEHRDEFEKEVFGPPMLSCSITNQRYSDQIQSLLMQEDFLCFTCQTPTDHKKLSAQFYKQMGLGVSIRTCGTDFASFRPGIPKEQVSGMGLDAYAIEYLEGPEPVLAMLCSEKKLHLCGVALRDVSNDQFEQIANCERIPSWASGRTLYRVQRRREYGGNAVSTSTRKIMPGRFWTDQPVDQSERTTLQTQINQAEEQLEGFKKQANGLSVRIKELGGADGPAKSEIDRLRAEKNELQKAATQYATLGDRITGEKAALERAQAGLADCRIRTQEYGEQEDRLIVKKARSVLEHNEQLSQIRNAHQALLEVQIRLIEAESDVAGLEQQNAHVRQQLDEKKDEIKSLKEEMVKLRAEAAEIQARAMERNGDLDEFVRWKELAGERTPEDIDDEIGAESAKLELIQGVDPSILRQYEKRAQDIQELTKKKERQLAELDSNAKKMEEKMKEWEPRVDEVVSKINDAFSYNFEQINCAGEVGIHKDEDFEQWAIEIKVKFRENETLQQLNQHRQSGGERAVSTIFYLMALQSMAQAPFRVVDEINQGMDPRNERMVHERMVEIACREHTSQYFLITPKLLTDLRYDERMRVLCIASGEHMPPAGEAKGLDFGNLVRIQRAIASAA</sequence>
<comment type="caution">
    <text evidence="1">The sequence shown here is derived from an EMBL/GenBank/DDBJ whole genome shotgun (WGS) entry which is preliminary data.</text>
</comment>
<accession>A0ACB9YLL8</accession>
<organism evidence="1 2">
    <name type="scientific">Hypoxylon rubiginosum</name>
    <dbReference type="NCBI Taxonomy" id="110542"/>
    <lineage>
        <taxon>Eukaryota</taxon>
        <taxon>Fungi</taxon>
        <taxon>Dikarya</taxon>
        <taxon>Ascomycota</taxon>
        <taxon>Pezizomycotina</taxon>
        <taxon>Sordariomycetes</taxon>
        <taxon>Xylariomycetidae</taxon>
        <taxon>Xylariales</taxon>
        <taxon>Hypoxylaceae</taxon>
        <taxon>Hypoxylon</taxon>
    </lineage>
</organism>